<dbReference type="GO" id="GO:0045259">
    <property type="term" value="C:proton-transporting ATP synthase complex"/>
    <property type="evidence" value="ECO:0007669"/>
    <property type="project" value="UniProtKB-KW"/>
</dbReference>
<dbReference type="PANTHER" id="PTHR13822:SF10">
    <property type="entry name" value="ATP SYNTHASE EPSILON CHAIN, CHLOROPLASTIC"/>
    <property type="match status" value="1"/>
</dbReference>
<keyword evidence="8 15" id="KW-0375">Hydrogen ion transport</keyword>
<dbReference type="RefSeq" id="WP_036311095.1">
    <property type="nucleotide sequence ID" value="NZ_JRQD01000001.1"/>
</dbReference>
<sequence length="142" mass="15307">MAMTIHVDIVSAENEIFTGQAEAVFASAVEGEIGIYPRHTPLLTRLKPGEVRVLKSNGEEEQFYVSGGILEVQPHVVTVLADTASRAADVDEAAALAAKADAERALNDKSAKRDLAEAQKELAEAMAQLRAIERMRKGKKGH</sequence>
<dbReference type="GO" id="GO:0016787">
    <property type="term" value="F:hydrolase activity"/>
    <property type="evidence" value="ECO:0007669"/>
    <property type="project" value="UniProtKB-KW"/>
</dbReference>
<gene>
    <name evidence="15" type="primary">atpC</name>
    <name evidence="20" type="ORF">LP43_0221</name>
</gene>
<dbReference type="GO" id="GO:0005524">
    <property type="term" value="F:ATP binding"/>
    <property type="evidence" value="ECO:0007669"/>
    <property type="project" value="UniProtKB-UniRule"/>
</dbReference>
<dbReference type="InterPro" id="IPR036794">
    <property type="entry name" value="ATP_F1_dsu/esu_C_sf"/>
</dbReference>
<comment type="caution">
    <text evidence="20">The sequence shown here is derived from an EMBL/GenBank/DDBJ whole genome shotgun (WGS) entry which is preliminary data.</text>
</comment>
<evidence type="ECO:0000313" key="21">
    <source>
        <dbReference type="Proteomes" id="UP000029999"/>
    </source>
</evidence>
<keyword evidence="7 15" id="KW-1003">Cell membrane</keyword>
<comment type="subcellular location">
    <subcellularLocation>
        <location evidence="2 15">Cell membrane</location>
        <topology evidence="2 15">Peripheral membrane protein</topology>
    </subcellularLocation>
</comment>
<keyword evidence="10 15" id="KW-0472">Membrane</keyword>
<keyword evidence="17" id="KW-0175">Coiled coil</keyword>
<evidence type="ECO:0000256" key="6">
    <source>
        <dbReference type="ARBA" id="ARBA00022448"/>
    </source>
</evidence>
<keyword evidence="6 15" id="KW-0813">Transport</keyword>
<dbReference type="AlphaFoldDB" id="A0A0A0BIY1"/>
<protein>
    <recommendedName>
        <fullName evidence="5 15">ATP synthase epsilon chain</fullName>
    </recommendedName>
    <alternativeName>
        <fullName evidence="14 15">ATP synthase F1 sector epsilon subunit</fullName>
    </alternativeName>
    <alternativeName>
        <fullName evidence="13 15">F-ATPase epsilon subunit</fullName>
    </alternativeName>
</protein>
<evidence type="ECO:0000256" key="14">
    <source>
        <dbReference type="ARBA" id="ARBA00031795"/>
    </source>
</evidence>
<evidence type="ECO:0000313" key="20">
    <source>
        <dbReference type="EMBL" id="KGM07805.1"/>
    </source>
</evidence>
<feature type="domain" description="ATP synthase F1 complex delta/epsilon subunit N-terminal" evidence="19">
    <location>
        <begin position="5"/>
        <end position="84"/>
    </location>
</feature>
<evidence type="ECO:0000256" key="9">
    <source>
        <dbReference type="ARBA" id="ARBA00023065"/>
    </source>
</evidence>
<evidence type="ECO:0000256" key="12">
    <source>
        <dbReference type="ARBA" id="ARBA00023310"/>
    </source>
</evidence>
<dbReference type="SUPFAM" id="SSF46604">
    <property type="entry name" value="Epsilon subunit of F1F0-ATP synthase C-terminal domain"/>
    <property type="match status" value="1"/>
</dbReference>
<comment type="function">
    <text evidence="1 15">Produces ATP from ADP in the presence of a proton gradient across the membrane.</text>
</comment>
<evidence type="ECO:0000256" key="7">
    <source>
        <dbReference type="ARBA" id="ARBA00022475"/>
    </source>
</evidence>
<dbReference type="Gene3D" id="2.60.15.10">
    <property type="entry name" value="F0F1 ATP synthase delta/epsilon subunit, N-terminal"/>
    <property type="match status" value="1"/>
</dbReference>
<dbReference type="GO" id="GO:0046933">
    <property type="term" value="F:proton-transporting ATP synthase activity, rotational mechanism"/>
    <property type="evidence" value="ECO:0007669"/>
    <property type="project" value="UniProtKB-UniRule"/>
</dbReference>
<dbReference type="CDD" id="cd12152">
    <property type="entry name" value="F1-ATPase_delta"/>
    <property type="match status" value="1"/>
</dbReference>
<dbReference type="InterPro" id="IPR036771">
    <property type="entry name" value="ATPsynth_dsu/esu_N"/>
</dbReference>
<accession>A0A0A0BIY1</accession>
<keyword evidence="11 15" id="KW-0139">CF(1)</keyword>
<comment type="similarity">
    <text evidence="3 15 16">Belongs to the ATPase epsilon chain family.</text>
</comment>
<dbReference type="HAMAP" id="MF_00530">
    <property type="entry name" value="ATP_synth_epsil_bac"/>
    <property type="match status" value="1"/>
</dbReference>
<evidence type="ECO:0000256" key="17">
    <source>
        <dbReference type="SAM" id="Coils"/>
    </source>
</evidence>
<evidence type="ECO:0000256" key="16">
    <source>
        <dbReference type="RuleBase" id="RU003656"/>
    </source>
</evidence>
<dbReference type="FunFam" id="2.60.15.10:FF:000001">
    <property type="entry name" value="ATP synthase epsilon chain"/>
    <property type="match status" value="1"/>
</dbReference>
<dbReference type="InterPro" id="IPR020547">
    <property type="entry name" value="ATP_synth_F1_esu_C"/>
</dbReference>
<evidence type="ECO:0000256" key="1">
    <source>
        <dbReference type="ARBA" id="ARBA00003543"/>
    </source>
</evidence>
<organism evidence="20 21">
    <name type="scientific">Methylophaga thiooxydans</name>
    <dbReference type="NCBI Taxonomy" id="392484"/>
    <lineage>
        <taxon>Bacteria</taxon>
        <taxon>Pseudomonadati</taxon>
        <taxon>Pseudomonadota</taxon>
        <taxon>Gammaproteobacteria</taxon>
        <taxon>Thiotrichales</taxon>
        <taxon>Piscirickettsiaceae</taxon>
        <taxon>Methylophaga</taxon>
    </lineage>
</organism>
<evidence type="ECO:0000256" key="11">
    <source>
        <dbReference type="ARBA" id="ARBA00023196"/>
    </source>
</evidence>
<dbReference type="NCBIfam" id="NF001847">
    <property type="entry name" value="PRK00571.1-4"/>
    <property type="match status" value="1"/>
</dbReference>
<evidence type="ECO:0000256" key="13">
    <source>
        <dbReference type="ARBA" id="ARBA00030215"/>
    </source>
</evidence>
<feature type="coiled-coil region" evidence="17">
    <location>
        <begin position="99"/>
        <end position="135"/>
    </location>
</feature>
<dbReference type="NCBIfam" id="TIGR01216">
    <property type="entry name" value="ATP_synt_epsi"/>
    <property type="match status" value="1"/>
</dbReference>
<dbReference type="InterPro" id="IPR001469">
    <property type="entry name" value="ATP_synth_F1_dsu/esu"/>
</dbReference>
<comment type="subunit">
    <text evidence="4 15 16">F-type ATPases have 2 components, CF(1) - the catalytic core - and CF(0) - the membrane proton channel. CF(1) has five subunits: alpha(3), beta(3), gamma(1), delta(1), epsilon(1). CF(0) has three main subunits: a, b and c.</text>
</comment>
<evidence type="ECO:0000259" key="19">
    <source>
        <dbReference type="Pfam" id="PF02823"/>
    </source>
</evidence>
<dbReference type="Pfam" id="PF00401">
    <property type="entry name" value="ATP-synt_DE"/>
    <property type="match status" value="1"/>
</dbReference>
<feature type="domain" description="ATP synthase epsilon subunit C-terminal" evidence="18">
    <location>
        <begin position="89"/>
        <end position="133"/>
    </location>
</feature>
<keyword evidence="12 15" id="KW-0066">ATP synthesis</keyword>
<dbReference type="SUPFAM" id="SSF51344">
    <property type="entry name" value="Epsilon subunit of F1F0-ATP synthase N-terminal domain"/>
    <property type="match status" value="1"/>
</dbReference>
<dbReference type="NCBIfam" id="NF009977">
    <property type="entry name" value="PRK13442.1"/>
    <property type="match status" value="1"/>
</dbReference>
<dbReference type="PANTHER" id="PTHR13822">
    <property type="entry name" value="ATP SYNTHASE DELTA/EPSILON CHAIN"/>
    <property type="match status" value="1"/>
</dbReference>
<dbReference type="STRING" id="392484.LP43_0221"/>
<evidence type="ECO:0000256" key="10">
    <source>
        <dbReference type="ARBA" id="ARBA00023136"/>
    </source>
</evidence>
<dbReference type="Gene3D" id="1.20.5.440">
    <property type="entry name" value="ATP synthase delta/epsilon subunit, C-terminal domain"/>
    <property type="match status" value="1"/>
</dbReference>
<dbReference type="GO" id="GO:0005886">
    <property type="term" value="C:plasma membrane"/>
    <property type="evidence" value="ECO:0007669"/>
    <property type="project" value="UniProtKB-SubCell"/>
</dbReference>
<keyword evidence="9 15" id="KW-0406">Ion transport</keyword>
<evidence type="ECO:0000256" key="2">
    <source>
        <dbReference type="ARBA" id="ARBA00004202"/>
    </source>
</evidence>
<name>A0A0A0BIY1_9GAMM</name>
<evidence type="ECO:0000256" key="5">
    <source>
        <dbReference type="ARBA" id="ARBA00014480"/>
    </source>
</evidence>
<dbReference type="Proteomes" id="UP000029999">
    <property type="component" value="Unassembled WGS sequence"/>
</dbReference>
<evidence type="ECO:0000256" key="4">
    <source>
        <dbReference type="ARBA" id="ARBA00011648"/>
    </source>
</evidence>
<dbReference type="InterPro" id="IPR020546">
    <property type="entry name" value="ATP_synth_F1_dsu/esu_N"/>
</dbReference>
<proteinExistence type="inferred from homology"/>
<evidence type="ECO:0000256" key="3">
    <source>
        <dbReference type="ARBA" id="ARBA00005712"/>
    </source>
</evidence>
<evidence type="ECO:0000256" key="15">
    <source>
        <dbReference type="HAMAP-Rule" id="MF_00530"/>
    </source>
</evidence>
<keyword evidence="20" id="KW-0378">Hydrolase</keyword>
<dbReference type="EMBL" id="JRQD01000001">
    <property type="protein sequence ID" value="KGM07805.1"/>
    <property type="molecule type" value="Genomic_DNA"/>
</dbReference>
<evidence type="ECO:0000256" key="8">
    <source>
        <dbReference type="ARBA" id="ARBA00022781"/>
    </source>
</evidence>
<reference evidence="20 21" key="1">
    <citation type="submission" date="2014-09" db="EMBL/GenBank/DDBJ databases">
        <authorList>
            <person name="Grob C."/>
            <person name="Taubert M."/>
            <person name="Howat A.M."/>
            <person name="Burns O.J."/>
            <person name="Dixon J.L."/>
            <person name="Chen Y."/>
            <person name="Murrell J.C."/>
        </authorList>
    </citation>
    <scope>NUCLEOTIDE SEQUENCE [LARGE SCALE GENOMIC DNA]</scope>
    <source>
        <strain evidence="20">L4</strain>
    </source>
</reference>
<evidence type="ECO:0000259" key="18">
    <source>
        <dbReference type="Pfam" id="PF00401"/>
    </source>
</evidence>
<dbReference type="Pfam" id="PF02823">
    <property type="entry name" value="ATP-synt_DE_N"/>
    <property type="match status" value="1"/>
</dbReference>